<dbReference type="RefSeq" id="WP_024003801.1">
    <property type="nucleotide sequence ID" value="NZ_KI650979.1"/>
</dbReference>
<dbReference type="PIRSF" id="PIRSF017082">
    <property type="entry name" value="YflP"/>
    <property type="match status" value="1"/>
</dbReference>
<dbReference type="PANTHER" id="PTHR42928">
    <property type="entry name" value="TRICARBOXYLATE-BINDING PROTEIN"/>
    <property type="match status" value="1"/>
</dbReference>
<accession>V8QY80</accession>
<dbReference type="STRING" id="1424334.W822_03675"/>
<evidence type="ECO:0000256" key="2">
    <source>
        <dbReference type="SAM" id="SignalP"/>
    </source>
</evidence>
<dbReference type="Gene3D" id="3.40.190.150">
    <property type="entry name" value="Bordetella uptake gene, domain 1"/>
    <property type="match status" value="1"/>
</dbReference>
<comment type="caution">
    <text evidence="3">The sequence shown here is derived from an EMBL/GenBank/DDBJ whole genome shotgun (WGS) entry which is preliminary data.</text>
</comment>
<proteinExistence type="inferred from homology"/>
<dbReference type="EMBL" id="AYXT01000001">
    <property type="protein sequence ID" value="ETF04280.1"/>
    <property type="molecule type" value="Genomic_DNA"/>
</dbReference>
<dbReference type="eggNOG" id="COG3181">
    <property type="taxonomic scope" value="Bacteria"/>
</dbReference>
<sequence length="322" mass="34020">MKKSFLLKTTLASLSILAASTALAAYPEKPITLLVGYPAGGAADLTARLFADNLGKALNQTIVVENKPGAGATISTSNLARAKPDGYTLGIGTANTFGVDQYLYRVKYTPNDFTPISQLVSSPLILAVNKDIPANTVGELKELIKKDPENFNYSSSGIGGSPHIAGLMFEKAVGEEILHVPFKGGADSMTAIVSGEVKYSFGTAASVLPLGKANRYKMMGVTSAHASPIAPDLPALNESGLPGFTYEIWFGLLAPKGLPAEIADKLFAATQTALQNKEMRKKLLVEGNIVRASGSRKEFGDFVQKRGAEALDRLKASNVTLN</sequence>
<evidence type="ECO:0000313" key="3">
    <source>
        <dbReference type="EMBL" id="ETF04280.1"/>
    </source>
</evidence>
<dbReference type="SUPFAM" id="SSF53850">
    <property type="entry name" value="Periplasmic binding protein-like II"/>
    <property type="match status" value="1"/>
</dbReference>
<name>V8QY80_9BURK</name>
<evidence type="ECO:0000256" key="1">
    <source>
        <dbReference type="ARBA" id="ARBA00006987"/>
    </source>
</evidence>
<dbReference type="InterPro" id="IPR042100">
    <property type="entry name" value="Bug_dom1"/>
</dbReference>
<feature type="signal peptide" evidence="2">
    <location>
        <begin position="1"/>
        <end position="24"/>
    </location>
</feature>
<dbReference type="CDD" id="cd07012">
    <property type="entry name" value="PBP2_Bug_TTT"/>
    <property type="match status" value="1"/>
</dbReference>
<keyword evidence="2" id="KW-0732">Signal</keyword>
<protein>
    <submittedName>
        <fullName evidence="3">ABC transporter substrate-binding protein</fullName>
    </submittedName>
</protein>
<dbReference type="Pfam" id="PF03401">
    <property type="entry name" value="TctC"/>
    <property type="match status" value="1"/>
</dbReference>
<dbReference type="OrthoDB" id="8678477at2"/>
<dbReference type="AlphaFoldDB" id="V8QY80"/>
<organism evidence="3 4">
    <name type="scientific">Advenella kashmirensis W13003</name>
    <dbReference type="NCBI Taxonomy" id="1424334"/>
    <lineage>
        <taxon>Bacteria</taxon>
        <taxon>Pseudomonadati</taxon>
        <taxon>Pseudomonadota</taxon>
        <taxon>Betaproteobacteria</taxon>
        <taxon>Burkholderiales</taxon>
        <taxon>Alcaligenaceae</taxon>
    </lineage>
</organism>
<dbReference type="PANTHER" id="PTHR42928:SF5">
    <property type="entry name" value="BLR1237 PROTEIN"/>
    <property type="match status" value="1"/>
</dbReference>
<dbReference type="HOGENOM" id="CLU_045683_0_2_4"/>
<dbReference type="InterPro" id="IPR005064">
    <property type="entry name" value="BUG"/>
</dbReference>
<dbReference type="Proteomes" id="UP000018733">
    <property type="component" value="Unassembled WGS sequence"/>
</dbReference>
<feature type="chain" id="PRO_5004771849" evidence="2">
    <location>
        <begin position="25"/>
        <end position="322"/>
    </location>
</feature>
<dbReference type="Gene3D" id="3.40.190.10">
    <property type="entry name" value="Periplasmic binding protein-like II"/>
    <property type="match status" value="1"/>
</dbReference>
<evidence type="ECO:0000313" key="4">
    <source>
        <dbReference type="Proteomes" id="UP000018733"/>
    </source>
</evidence>
<keyword evidence="4" id="KW-1185">Reference proteome</keyword>
<reference evidence="3 4" key="1">
    <citation type="journal article" date="2014" name="Genome Announc.">
        <title>Draft Genome Sequence of Advenella kashmirensis Strain W13003, a Polycyclic Aromatic Hydrocarbon-Degrading Bacterium.</title>
        <authorList>
            <person name="Wang X."/>
            <person name="Jin D."/>
            <person name="Zhou L."/>
            <person name="Wu L."/>
            <person name="An W."/>
            <person name="Zhao L."/>
        </authorList>
    </citation>
    <scope>NUCLEOTIDE SEQUENCE [LARGE SCALE GENOMIC DNA]</scope>
    <source>
        <strain evidence="3 4">W13003</strain>
    </source>
</reference>
<comment type="similarity">
    <text evidence="1">Belongs to the UPF0065 (bug) family.</text>
</comment>
<dbReference type="PATRIC" id="fig|1424334.3.peg.739"/>
<gene>
    <name evidence="3" type="ORF">W822_03675</name>
</gene>